<reference evidence="20 21" key="1">
    <citation type="submission" date="2012-10" db="EMBL/GenBank/DDBJ databases">
        <title>Genome sequencing and analysis of entomopathogenic fungi Beauveria bassiana D1-5.</title>
        <authorList>
            <person name="Li Q."/>
            <person name="Wang L."/>
            <person name="Zhang Z."/>
            <person name="Wang Q."/>
            <person name="Ren J."/>
            <person name="Wang M."/>
            <person name="Xu W."/>
            <person name="Wang J."/>
            <person name="Lu Y."/>
            <person name="Du Q."/>
            <person name="Sun Z."/>
        </authorList>
    </citation>
    <scope>NUCLEOTIDE SEQUENCE [LARGE SCALE GENOMIC DNA]</scope>
    <source>
        <strain evidence="20 21">D1-5</strain>
    </source>
</reference>
<feature type="compositionally biased region" description="Low complexity" evidence="18">
    <location>
        <begin position="109"/>
        <end position="181"/>
    </location>
</feature>
<dbReference type="EC" id="3.4.25.2" evidence="14"/>
<evidence type="ECO:0000256" key="5">
    <source>
        <dbReference type="ARBA" id="ARBA00022670"/>
    </source>
</evidence>
<dbReference type="InterPro" id="IPR050052">
    <property type="entry name" value="ATP-dep_Clp_protease_ClpX"/>
</dbReference>
<dbReference type="HOGENOM" id="CLU_319569_0_0_1"/>
<dbReference type="Proteomes" id="UP000030106">
    <property type="component" value="Unassembled WGS sequence"/>
</dbReference>
<evidence type="ECO:0000259" key="19">
    <source>
        <dbReference type="PROSITE" id="PS51724"/>
    </source>
</evidence>
<comment type="similarity">
    <text evidence="3">Belongs to the ClpX chaperone family. HslU subfamily.</text>
</comment>
<dbReference type="InterPro" id="IPR004491">
    <property type="entry name" value="HslU"/>
</dbReference>
<dbReference type="NCBIfam" id="TIGR02223">
    <property type="entry name" value="ftsN"/>
    <property type="match status" value="1"/>
</dbReference>
<dbReference type="FunFam" id="1.10.8.60:FF:000027">
    <property type="entry name" value="ATP-dependent protease ATPase subunit HslU"/>
    <property type="match status" value="1"/>
</dbReference>
<evidence type="ECO:0000256" key="16">
    <source>
        <dbReference type="ARBA" id="ARBA00074399"/>
    </source>
</evidence>
<dbReference type="PROSITE" id="PS51724">
    <property type="entry name" value="SPOR"/>
    <property type="match status" value="1"/>
</dbReference>
<dbReference type="Gene3D" id="1.10.8.60">
    <property type="match status" value="1"/>
</dbReference>
<dbReference type="InterPro" id="IPR019489">
    <property type="entry name" value="Clp_ATPase_C"/>
</dbReference>
<dbReference type="InterPro" id="IPR023333">
    <property type="entry name" value="Proteasome_suB-type"/>
</dbReference>
<dbReference type="Gene3D" id="3.40.50.300">
    <property type="entry name" value="P-loop containing nucleotide triphosphate hydrolases"/>
    <property type="match status" value="1"/>
</dbReference>
<comment type="subcellular location">
    <subcellularLocation>
        <location evidence="1">Cytoplasm</location>
    </subcellularLocation>
</comment>
<dbReference type="NCBIfam" id="TIGR00390">
    <property type="entry name" value="hslU"/>
    <property type="match status" value="1"/>
</dbReference>
<keyword evidence="5 20" id="KW-0645">Protease</keyword>
<keyword evidence="9" id="KW-0067">ATP-binding</keyword>
<keyword evidence="8" id="KW-0378">Hydrolase</keyword>
<dbReference type="CDD" id="cd01913">
    <property type="entry name" value="protease_HslV"/>
    <property type="match status" value="1"/>
</dbReference>
<dbReference type="GO" id="GO:0042834">
    <property type="term" value="F:peptidoglycan binding"/>
    <property type="evidence" value="ECO:0007669"/>
    <property type="project" value="InterPro"/>
</dbReference>
<keyword evidence="7" id="KW-0547">Nucleotide-binding</keyword>
<dbReference type="GO" id="GO:0005839">
    <property type="term" value="C:proteasome core complex"/>
    <property type="evidence" value="ECO:0007669"/>
    <property type="project" value="InterPro"/>
</dbReference>
<dbReference type="FunFam" id="3.40.50.300:FF:000220">
    <property type="entry name" value="ATP-dependent protease ATPase subunit HslU"/>
    <property type="match status" value="1"/>
</dbReference>
<dbReference type="Pfam" id="PF05036">
    <property type="entry name" value="SPOR"/>
    <property type="match status" value="1"/>
</dbReference>
<dbReference type="Gene3D" id="3.60.20.10">
    <property type="entry name" value="Glutamine Phosphoribosylpyrophosphate, subunit 1, domain 1"/>
    <property type="match status" value="1"/>
</dbReference>
<evidence type="ECO:0000256" key="10">
    <source>
        <dbReference type="ARBA" id="ARBA00023186"/>
    </source>
</evidence>
<dbReference type="SUPFAM" id="SSF52540">
    <property type="entry name" value="P-loop containing nucleoside triphosphate hydrolases"/>
    <property type="match status" value="1"/>
</dbReference>
<comment type="caution">
    <text evidence="20">The sequence shown here is derived from an EMBL/GenBank/DDBJ whole genome shotgun (WGS) entry which is preliminary data.</text>
</comment>
<evidence type="ECO:0000256" key="15">
    <source>
        <dbReference type="ARBA" id="ARBA00070260"/>
    </source>
</evidence>
<evidence type="ECO:0000256" key="1">
    <source>
        <dbReference type="ARBA" id="ARBA00004496"/>
    </source>
</evidence>
<dbReference type="SUPFAM" id="SSF56235">
    <property type="entry name" value="N-terminal nucleophile aminohydrolases (Ntn hydrolases)"/>
    <property type="match status" value="1"/>
</dbReference>
<gene>
    <name evidence="20" type="ORF">BBAD15_g3578</name>
</gene>
<evidence type="ECO:0000256" key="17">
    <source>
        <dbReference type="ARBA" id="ARBA00082554"/>
    </source>
</evidence>
<dbReference type="PANTHER" id="PTHR48102:SF3">
    <property type="entry name" value="ATP-DEPENDENT PROTEASE ATPASE SUBUNIT HSLU"/>
    <property type="match status" value="1"/>
</dbReference>
<evidence type="ECO:0000256" key="7">
    <source>
        <dbReference type="ARBA" id="ARBA00022741"/>
    </source>
</evidence>
<dbReference type="InterPro" id="IPR003959">
    <property type="entry name" value="ATPase_AAA_core"/>
</dbReference>
<dbReference type="FunFam" id="3.40.50.300:FF:000213">
    <property type="entry name" value="ATP-dependent protease ATPase subunit HslU"/>
    <property type="match status" value="1"/>
</dbReference>
<feature type="region of interest" description="Disordered" evidence="18">
    <location>
        <begin position="101"/>
        <end position="237"/>
    </location>
</feature>
<dbReference type="EMBL" id="ANFO01000250">
    <property type="protein sequence ID" value="KGQ11055.1"/>
    <property type="molecule type" value="Genomic_DNA"/>
</dbReference>
<keyword evidence="6" id="KW-0888">Threonine protease</keyword>
<dbReference type="PANTHER" id="PTHR48102">
    <property type="entry name" value="ATP-DEPENDENT CLP PROTEASE ATP-BINDING SUBUNIT CLPX-LIKE, MITOCHONDRIAL-RELATED"/>
    <property type="match status" value="1"/>
</dbReference>
<dbReference type="InterPro" id="IPR001353">
    <property type="entry name" value="Proteasome_sua/b"/>
</dbReference>
<name>A0A0A2VY01_BEABA</name>
<dbReference type="InterPro" id="IPR029055">
    <property type="entry name" value="Ntn_hydrolases_N"/>
</dbReference>
<dbReference type="AlphaFoldDB" id="A0A0A2VY01"/>
<evidence type="ECO:0000313" key="20">
    <source>
        <dbReference type="EMBL" id="KGQ11055.1"/>
    </source>
</evidence>
<accession>A0A0A2VY01</accession>
<organism evidence="20 21">
    <name type="scientific">Beauveria bassiana D1-5</name>
    <dbReference type="NCBI Taxonomy" id="1245745"/>
    <lineage>
        <taxon>Eukaryota</taxon>
        <taxon>Fungi</taxon>
        <taxon>Dikarya</taxon>
        <taxon>Ascomycota</taxon>
        <taxon>Pezizomycotina</taxon>
        <taxon>Sordariomycetes</taxon>
        <taxon>Hypocreomycetidae</taxon>
        <taxon>Hypocreales</taxon>
        <taxon>Cordycipitaceae</taxon>
        <taxon>Beauveria</taxon>
    </lineage>
</organism>
<dbReference type="InterPro" id="IPR011930">
    <property type="entry name" value="FtsN"/>
</dbReference>
<dbReference type="GO" id="GO:0051603">
    <property type="term" value="P:proteolysis involved in protein catabolic process"/>
    <property type="evidence" value="ECO:0007669"/>
    <property type="project" value="InterPro"/>
</dbReference>
<dbReference type="Pfam" id="PF00227">
    <property type="entry name" value="Proteasome"/>
    <property type="match status" value="1"/>
</dbReference>
<proteinExistence type="inferred from homology"/>
<dbReference type="GO" id="GO:0004298">
    <property type="term" value="F:threonine-type endopeptidase activity"/>
    <property type="evidence" value="ECO:0007669"/>
    <property type="project" value="UniProtKB-KW"/>
</dbReference>
<dbReference type="Gene3D" id="3.30.70.1070">
    <property type="entry name" value="Sporulation related repeat"/>
    <property type="match status" value="1"/>
</dbReference>
<dbReference type="NCBIfam" id="TIGR03692">
    <property type="entry name" value="ATP_dep_HslV"/>
    <property type="match status" value="1"/>
</dbReference>
<dbReference type="GO" id="GO:0009376">
    <property type="term" value="C:HslUV protease complex"/>
    <property type="evidence" value="ECO:0007669"/>
    <property type="project" value="InterPro"/>
</dbReference>
<dbReference type="GO" id="GO:0016887">
    <property type="term" value="F:ATP hydrolysis activity"/>
    <property type="evidence" value="ECO:0007669"/>
    <property type="project" value="InterPro"/>
</dbReference>
<dbReference type="InterPro" id="IPR022281">
    <property type="entry name" value="ATP-dep_Prtase_HsIV_su"/>
</dbReference>
<comment type="similarity">
    <text evidence="2">Belongs to the peptidase T1B family. HslV subfamily.</text>
</comment>
<feature type="compositionally biased region" description="Polar residues" evidence="18">
    <location>
        <begin position="182"/>
        <end position="198"/>
    </location>
</feature>
<feature type="domain" description="SPOR" evidence="19">
    <location>
        <begin position="234"/>
        <end position="308"/>
    </location>
</feature>
<dbReference type="CDD" id="cd19498">
    <property type="entry name" value="RecA-like_HslU"/>
    <property type="match status" value="1"/>
</dbReference>
<evidence type="ECO:0000256" key="4">
    <source>
        <dbReference type="ARBA" id="ARBA00022490"/>
    </source>
</evidence>
<evidence type="ECO:0000256" key="9">
    <source>
        <dbReference type="ARBA" id="ARBA00022840"/>
    </source>
</evidence>
<evidence type="ECO:0000256" key="8">
    <source>
        <dbReference type="ARBA" id="ARBA00022801"/>
    </source>
</evidence>
<dbReference type="STRING" id="1245745.A0A0A2VY01"/>
<dbReference type="NCBIfam" id="NF003964">
    <property type="entry name" value="PRK05456.1"/>
    <property type="match status" value="1"/>
</dbReference>
<dbReference type="InterPro" id="IPR007730">
    <property type="entry name" value="SPOR-like_dom"/>
</dbReference>
<evidence type="ECO:0000256" key="14">
    <source>
        <dbReference type="ARBA" id="ARBA00066335"/>
    </source>
</evidence>
<dbReference type="SMART" id="SM00382">
    <property type="entry name" value="AAA"/>
    <property type="match status" value="1"/>
</dbReference>
<keyword evidence="10" id="KW-0143">Chaperone</keyword>
<evidence type="ECO:0000256" key="11">
    <source>
        <dbReference type="ARBA" id="ARBA00052385"/>
    </source>
</evidence>
<dbReference type="FunFam" id="3.60.20.10:FF:000002">
    <property type="entry name" value="ATP-dependent protease subunit HslV"/>
    <property type="match status" value="1"/>
</dbReference>
<dbReference type="InterPro" id="IPR027417">
    <property type="entry name" value="P-loop_NTPase"/>
</dbReference>
<dbReference type="Gene3D" id="1.10.8.10">
    <property type="entry name" value="DNA helicase RuvA subunit, C-terminal domain"/>
    <property type="match status" value="2"/>
</dbReference>
<evidence type="ECO:0000256" key="2">
    <source>
        <dbReference type="ARBA" id="ARBA00006053"/>
    </source>
</evidence>
<dbReference type="HAMAP" id="MF_00249">
    <property type="entry name" value="HslU"/>
    <property type="match status" value="1"/>
</dbReference>
<dbReference type="NCBIfam" id="NF003544">
    <property type="entry name" value="PRK05201.1"/>
    <property type="match status" value="1"/>
</dbReference>
<dbReference type="Pfam" id="PF07724">
    <property type="entry name" value="AAA_2"/>
    <property type="match status" value="1"/>
</dbReference>
<dbReference type="GO" id="GO:0005524">
    <property type="term" value="F:ATP binding"/>
    <property type="evidence" value="ECO:0007669"/>
    <property type="project" value="UniProtKB-KW"/>
</dbReference>
<evidence type="ECO:0000256" key="13">
    <source>
        <dbReference type="ARBA" id="ARBA00064434"/>
    </source>
</evidence>
<dbReference type="Pfam" id="PF00004">
    <property type="entry name" value="AAA"/>
    <property type="match status" value="1"/>
</dbReference>
<keyword evidence="4" id="KW-0963">Cytoplasm</keyword>
<dbReference type="SMART" id="SM01086">
    <property type="entry name" value="ClpB_D2-small"/>
    <property type="match status" value="1"/>
</dbReference>
<dbReference type="PROSITE" id="PS51476">
    <property type="entry name" value="PROTEASOME_BETA_2"/>
    <property type="match status" value="1"/>
</dbReference>
<feature type="compositionally biased region" description="Low complexity" evidence="18">
    <location>
        <begin position="199"/>
        <end position="208"/>
    </location>
</feature>
<feature type="region of interest" description="Disordered" evidence="18">
    <location>
        <begin position="56"/>
        <end position="76"/>
    </location>
</feature>
<evidence type="ECO:0000256" key="12">
    <source>
        <dbReference type="ARBA" id="ARBA00054052"/>
    </source>
</evidence>
<evidence type="ECO:0000256" key="6">
    <source>
        <dbReference type="ARBA" id="ARBA00022698"/>
    </source>
</evidence>
<dbReference type="HAMAP" id="MF_02039">
    <property type="entry name" value="FtsN_entero"/>
    <property type="match status" value="1"/>
</dbReference>
<comment type="subunit">
    <text evidence="13">A double ring-shaped homohexamer of HslV is capped on each side by a ring-shaped HslU homohexamer. The assembly of the HslU/HslV complex is dependent on binding of ATP.</text>
</comment>
<dbReference type="InterPro" id="IPR003593">
    <property type="entry name" value="AAA+_ATPase"/>
</dbReference>
<protein>
    <recommendedName>
        <fullName evidence="15">ATP-dependent protease ATPase subunit HslU</fullName>
        <ecNumber evidence="14">3.4.25.2</ecNumber>
    </recommendedName>
    <alternativeName>
        <fullName evidence="16">ATP-dependent protease subunit HslV</fullName>
    </alternativeName>
    <alternativeName>
        <fullName evidence="17">Unfoldase HslU</fullName>
    </alternativeName>
</protein>
<comment type="catalytic activity">
    <reaction evidence="11">
        <text>ATP-dependent cleavage of peptide bonds with broad specificity.</text>
        <dbReference type="EC" id="3.4.25.2"/>
    </reaction>
</comment>
<sequence>MVAIAAAVVVAFVGALYFITHHKKEEIDALPGHKVTGNGLPPKPEERWRYIKELENRQPGVRAPTEPTAGGEVMNQSQLTNEQRQLLEQMQADMRQQPTQLNEVPWNEQTPAQRQQTLQRQKQIVQQTQPAQQQQWNTQTQQPRVQQRVAEQPYQQPRNTQQTTQPYQQPKTVQQPPKTSTANNQQPYQDLLQTPPHSQQKAPQQAKPVQREAQPAPITREPEVAKQAPAVQEKKDEKRWMVQCGSFKGSEQAETVRAQLAFEGFDSRITTNNGWNRVVIGPIKGKDNADGTINRLKMAGHTSCIRLAAGVSVRRNGHVVIAGDGQATLGNTVMKGNVKKVRRLYNDKVIAGFAGGTADAFTLFELFERKLEMHQGHLVKAAVELAKDWRTDRMLRKLEALLAVADESASLIITGNGDVIQPENDLIAIGSGGPYAQAAARALLENTEMGARDIAVKALDIAGSPMSEMTPREIVSELNKHIIGQDNAKRSVAIALRNRWRRMQLDEELRHEVTPKNILMIGPTGVGKTEIARRLAKLANAPFIKVEATKFTEVGYVGKEVDSIIRDLTDAAVKMVRMQSIEKNRYRAEEMAEERILDVLIPPAKNNWGQAEAQQEPSAARQSFRKKLREGQLDDKEIEIDLAAAPMGVEIMAPPGMEEMTSQLQSMFQNLGGQKQKPRKLKIKDAMKLLVEEEAAKLVNPEELKQDAIDAVEQHGIVFIDEIDKICKRGGNSSGPDVSREGVQRDLLPLVEGCTVSTKHGMVKTDHILFIASGAFQVASPSDLIPELQGRLPIRVELQALTVDDFERILTEPNASVTVQYKALMATEGVNIDFTDDGIRRIAQAAWQVNESTENIGARRLHTVLERLMEDISYDASELDGQSILIDAEYVGKHLDELVADEDLSRFIL</sequence>
<evidence type="ECO:0000313" key="21">
    <source>
        <dbReference type="Proteomes" id="UP000030106"/>
    </source>
</evidence>
<evidence type="ECO:0000256" key="18">
    <source>
        <dbReference type="SAM" id="MobiDB-lite"/>
    </source>
</evidence>
<evidence type="ECO:0000256" key="3">
    <source>
        <dbReference type="ARBA" id="ARBA00009771"/>
    </source>
</evidence>
<dbReference type="SUPFAM" id="SSF110997">
    <property type="entry name" value="Sporulation related repeat"/>
    <property type="match status" value="1"/>
</dbReference>
<dbReference type="InterPro" id="IPR036680">
    <property type="entry name" value="SPOR-like_sf"/>
</dbReference>
<dbReference type="FunFam" id="1.10.8.10:FF:000028">
    <property type="entry name" value="ATP-dependent protease ATPase subunit HslU"/>
    <property type="match status" value="2"/>
</dbReference>
<comment type="function">
    <text evidence="12">ATPase subunit of a proteasome-like degradation complex; this subunit has chaperone activity. The binding of ATP and its subsequent hydrolysis by HslU are essential for unfolding of protein substrates subsequently hydrolyzed by HslV. HslU recognizes the N-terminal part of its protein substrates and unfolds these before they are guided to HslV for hydrolysis.</text>
</comment>